<dbReference type="AlphaFoldDB" id="A0A379AW54"/>
<dbReference type="InterPro" id="IPR011032">
    <property type="entry name" value="GroES-like_sf"/>
</dbReference>
<evidence type="ECO:0000313" key="5">
    <source>
        <dbReference type="EMBL" id="TDP27017.1"/>
    </source>
</evidence>
<sequence>MPQTTPHRMQQINMREAGAPDVLFIEQAAVPTPQAGELLVKVAYAGVNRPDIMQRQGLYPMPKGVTPIMGLELSGTVVAVGEGVSEFQLGDKVCALTDGGAYAEYCLVPASQALPVPKNYSLLEAAALPETIFTVWGNLFMQQQVKAGESLLVHGGTSGIGLTALAIAQSLGIKTYATVGNAEKCAVVEQYGAVAINYKTQDFAEVIQSAGGIDAILDVVGASYFQRNLACLKQNGRLFLIGFMGGAVAQNVDLLQIALKRAHITGSTMRSRTKAEKAEIAQSLQQNVWGKLENEQIAKPIIHQVFDFKDVQQAHQEMDKGTHIGKVMLAFGKGE</sequence>
<dbReference type="EMBL" id="UGSQ01000003">
    <property type="protein sequence ID" value="SUB25952.1"/>
    <property type="molecule type" value="Genomic_DNA"/>
</dbReference>
<dbReference type="CDD" id="cd05276">
    <property type="entry name" value="p53_inducible_oxidoreductase"/>
    <property type="match status" value="1"/>
</dbReference>
<keyword evidence="7" id="KW-1185">Reference proteome</keyword>
<keyword evidence="2" id="KW-0560">Oxidoreductase</keyword>
<dbReference type="Gene3D" id="3.40.50.720">
    <property type="entry name" value="NAD(P)-binding Rossmann-like Domain"/>
    <property type="match status" value="1"/>
</dbReference>
<evidence type="ECO:0000259" key="3">
    <source>
        <dbReference type="SMART" id="SM00829"/>
    </source>
</evidence>
<dbReference type="InterPro" id="IPR014189">
    <property type="entry name" value="Quinone_OxRdtase_PIG3"/>
</dbReference>
<dbReference type="RefSeq" id="WP_103854071.1">
    <property type="nucleotide sequence ID" value="NZ_PQVJ01000022.1"/>
</dbReference>
<dbReference type="InterPro" id="IPR013154">
    <property type="entry name" value="ADH-like_N"/>
</dbReference>
<dbReference type="NCBIfam" id="TIGR02824">
    <property type="entry name" value="quinone_pig3"/>
    <property type="match status" value="1"/>
</dbReference>
<name>A0A379AW54_AVIGA</name>
<evidence type="ECO:0000256" key="2">
    <source>
        <dbReference type="ARBA" id="ARBA00023002"/>
    </source>
</evidence>
<evidence type="ECO:0000256" key="1">
    <source>
        <dbReference type="ARBA" id="ARBA00022857"/>
    </source>
</evidence>
<dbReference type="GO" id="GO:0070402">
    <property type="term" value="F:NADPH binding"/>
    <property type="evidence" value="ECO:0007669"/>
    <property type="project" value="TreeGrafter"/>
</dbReference>
<dbReference type="Pfam" id="PF00107">
    <property type="entry name" value="ADH_zinc_N"/>
    <property type="match status" value="1"/>
</dbReference>
<proteinExistence type="predicted"/>
<dbReference type="Proteomes" id="UP000294683">
    <property type="component" value="Unassembled WGS sequence"/>
</dbReference>
<gene>
    <name evidence="4" type="primary">ppsC</name>
    <name evidence="5" type="ORF">EV689_1173</name>
    <name evidence="4" type="ORF">NCTC11188_00270</name>
</gene>
<dbReference type="PANTHER" id="PTHR48106">
    <property type="entry name" value="QUINONE OXIDOREDUCTASE PIG3-RELATED"/>
    <property type="match status" value="1"/>
</dbReference>
<dbReference type="SMART" id="SM00829">
    <property type="entry name" value="PKS_ER"/>
    <property type="match status" value="1"/>
</dbReference>
<dbReference type="Pfam" id="PF08240">
    <property type="entry name" value="ADH_N"/>
    <property type="match status" value="1"/>
</dbReference>
<dbReference type="SUPFAM" id="SSF51735">
    <property type="entry name" value="NAD(P)-binding Rossmann-fold domains"/>
    <property type="match status" value="1"/>
</dbReference>
<evidence type="ECO:0000313" key="6">
    <source>
        <dbReference type="Proteomes" id="UP000255113"/>
    </source>
</evidence>
<dbReference type="EC" id="2.3.1.41" evidence="4"/>
<dbReference type="GO" id="GO:0016651">
    <property type="term" value="F:oxidoreductase activity, acting on NAD(P)H"/>
    <property type="evidence" value="ECO:0007669"/>
    <property type="project" value="TreeGrafter"/>
</dbReference>
<dbReference type="EMBL" id="SNXJ01000017">
    <property type="protein sequence ID" value="TDP27017.1"/>
    <property type="molecule type" value="Genomic_DNA"/>
</dbReference>
<accession>A0A379AW54</accession>
<dbReference type="PANTHER" id="PTHR48106:SF8">
    <property type="entry name" value="OS02G0805600 PROTEIN"/>
    <property type="match status" value="1"/>
</dbReference>
<keyword evidence="1" id="KW-0521">NADP</keyword>
<reference evidence="5 7" key="2">
    <citation type="submission" date="2019-03" db="EMBL/GenBank/DDBJ databases">
        <title>Genomic Encyclopedia of Type Strains, Phase IV (KMG-IV): sequencing the most valuable type-strain genomes for metagenomic binning, comparative biology and taxonomic classification.</title>
        <authorList>
            <person name="Goeker M."/>
        </authorList>
    </citation>
    <scope>NUCLEOTIDE SEQUENCE [LARGE SCALE GENOMIC DNA]</scope>
    <source>
        <strain evidence="5 7">DSM 17481</strain>
    </source>
</reference>
<evidence type="ECO:0000313" key="4">
    <source>
        <dbReference type="EMBL" id="SUB25952.1"/>
    </source>
</evidence>
<organism evidence="4 6">
    <name type="scientific">Avibacterium gallinarum</name>
    <name type="common">Pasteurella gallinarum</name>
    <dbReference type="NCBI Taxonomy" id="755"/>
    <lineage>
        <taxon>Bacteria</taxon>
        <taxon>Pseudomonadati</taxon>
        <taxon>Pseudomonadota</taxon>
        <taxon>Gammaproteobacteria</taxon>
        <taxon>Pasteurellales</taxon>
        <taxon>Pasteurellaceae</taxon>
        <taxon>Avibacterium</taxon>
    </lineage>
</organism>
<evidence type="ECO:0000313" key="7">
    <source>
        <dbReference type="Proteomes" id="UP000294683"/>
    </source>
</evidence>
<keyword evidence="4" id="KW-0808">Transferase</keyword>
<dbReference type="Proteomes" id="UP000255113">
    <property type="component" value="Unassembled WGS sequence"/>
</dbReference>
<dbReference type="GO" id="GO:0004315">
    <property type="term" value="F:3-oxoacyl-[acyl-carrier-protein] synthase activity"/>
    <property type="evidence" value="ECO:0007669"/>
    <property type="project" value="UniProtKB-EC"/>
</dbReference>
<dbReference type="SUPFAM" id="SSF50129">
    <property type="entry name" value="GroES-like"/>
    <property type="match status" value="1"/>
</dbReference>
<protein>
    <submittedName>
        <fullName evidence="4">Beta-ketoacyl-acyl-carrier-protein synthase I</fullName>
        <ecNumber evidence="4">2.3.1.41</ecNumber>
    </submittedName>
    <submittedName>
        <fullName evidence="5">PIG3 family NAD(P)H quinone oxidoreductase</fullName>
    </submittedName>
</protein>
<reference evidence="4 6" key="1">
    <citation type="submission" date="2018-06" db="EMBL/GenBank/DDBJ databases">
        <authorList>
            <consortium name="Pathogen Informatics"/>
            <person name="Doyle S."/>
        </authorList>
    </citation>
    <scope>NUCLEOTIDE SEQUENCE [LARGE SCALE GENOMIC DNA]</scope>
    <source>
        <strain evidence="4 6">NCTC11188</strain>
    </source>
</reference>
<dbReference type="Gene3D" id="3.90.180.10">
    <property type="entry name" value="Medium-chain alcohol dehydrogenases, catalytic domain"/>
    <property type="match status" value="1"/>
</dbReference>
<dbReference type="InterPro" id="IPR036291">
    <property type="entry name" value="NAD(P)-bd_dom_sf"/>
</dbReference>
<keyword evidence="4" id="KW-0012">Acyltransferase</keyword>
<dbReference type="InterPro" id="IPR020843">
    <property type="entry name" value="ER"/>
</dbReference>
<feature type="domain" description="Enoyl reductase (ER)" evidence="3">
    <location>
        <begin position="18"/>
        <end position="329"/>
    </location>
</feature>
<dbReference type="InterPro" id="IPR013149">
    <property type="entry name" value="ADH-like_C"/>
</dbReference>